<feature type="compositionally biased region" description="Pro residues" evidence="2">
    <location>
        <begin position="34"/>
        <end position="50"/>
    </location>
</feature>
<dbReference type="Proteomes" id="UP001652622">
    <property type="component" value="Unplaced"/>
</dbReference>
<name>A0ABM3Z1L4_PANGU</name>
<proteinExistence type="predicted"/>
<reference evidence="4" key="1">
    <citation type="submission" date="2025-08" db="UniProtKB">
        <authorList>
            <consortium name="RefSeq"/>
        </authorList>
    </citation>
    <scope>IDENTIFICATION</scope>
    <source>
        <tissue evidence="4">Blood</tissue>
    </source>
</reference>
<evidence type="ECO:0000313" key="3">
    <source>
        <dbReference type="Proteomes" id="UP001652622"/>
    </source>
</evidence>
<organism evidence="3 4">
    <name type="scientific">Pantherophis guttatus</name>
    <name type="common">Corn snake</name>
    <name type="synonym">Elaphe guttata</name>
    <dbReference type="NCBI Taxonomy" id="94885"/>
    <lineage>
        <taxon>Eukaryota</taxon>
        <taxon>Metazoa</taxon>
        <taxon>Chordata</taxon>
        <taxon>Craniata</taxon>
        <taxon>Vertebrata</taxon>
        <taxon>Euteleostomi</taxon>
        <taxon>Lepidosauria</taxon>
        <taxon>Squamata</taxon>
        <taxon>Bifurcata</taxon>
        <taxon>Unidentata</taxon>
        <taxon>Episquamata</taxon>
        <taxon>Toxicofera</taxon>
        <taxon>Serpentes</taxon>
        <taxon>Colubroidea</taxon>
        <taxon>Colubridae</taxon>
        <taxon>Colubrinae</taxon>
        <taxon>Pantherophis</taxon>
    </lineage>
</organism>
<sequence>MGLGVSLVSRPNVLMISKAFQQKASGAGQLPPNQQGPPPQQSITPRPPQAPTTSGGEPLRSAREKNATKALLPAAFSGLGGPKAATPGCALSRGPEGCPPGAPLPPLWSSPSATAAVAGAHHQDQDRNRKHKSFSLNEELLSKNAQLSEKNAELCREVEEKLRRIQMLEQQNLHLHCRVLKEAGKSQELLRENQELREQLDRELMRIIRGQI</sequence>
<feature type="coiled-coil region" evidence="1">
    <location>
        <begin position="137"/>
        <end position="206"/>
    </location>
</feature>
<feature type="region of interest" description="Disordered" evidence="2">
    <location>
        <begin position="23"/>
        <end position="68"/>
    </location>
</feature>
<keyword evidence="1" id="KW-0175">Coiled coil</keyword>
<feature type="region of interest" description="Disordered" evidence="2">
    <location>
        <begin position="87"/>
        <end position="131"/>
    </location>
</feature>
<protein>
    <submittedName>
        <fullName evidence="4">Uncharacterized protein LOC117657266 isoform X3</fullName>
    </submittedName>
</protein>
<dbReference type="GeneID" id="117657266"/>
<evidence type="ECO:0000256" key="1">
    <source>
        <dbReference type="SAM" id="Coils"/>
    </source>
</evidence>
<gene>
    <name evidence="4" type="primary">LOC117657266</name>
</gene>
<evidence type="ECO:0000313" key="4">
    <source>
        <dbReference type="RefSeq" id="XP_060542257.1"/>
    </source>
</evidence>
<evidence type="ECO:0000256" key="2">
    <source>
        <dbReference type="SAM" id="MobiDB-lite"/>
    </source>
</evidence>
<keyword evidence="3" id="KW-1185">Reference proteome</keyword>
<feature type="compositionally biased region" description="Pro residues" evidence="2">
    <location>
        <begin position="97"/>
        <end position="108"/>
    </location>
</feature>
<dbReference type="RefSeq" id="XP_060542257.1">
    <property type="nucleotide sequence ID" value="XM_060686274.1"/>
</dbReference>
<accession>A0ABM3Z1L4</accession>